<evidence type="ECO:0000256" key="1">
    <source>
        <dbReference type="SAM" id="Phobius"/>
    </source>
</evidence>
<dbReference type="eggNOG" id="ENOG5032VSP">
    <property type="taxonomic scope" value="Bacteria"/>
</dbReference>
<reference evidence="3" key="1">
    <citation type="submission" date="2007-10" db="EMBL/GenBank/DDBJ databases">
        <title>Complete sequence of chromosome of Desulforudis audaxviator MP104C.</title>
        <authorList>
            <person name="Copeland A."/>
            <person name="Lucas S."/>
            <person name="Lapidus A."/>
            <person name="Barry K."/>
            <person name="Glavina del Rio T."/>
            <person name="Dalin E."/>
            <person name="Tice H."/>
            <person name="Bruce D."/>
            <person name="Pitluck S."/>
            <person name="Lowry S.R."/>
            <person name="Larimer F."/>
            <person name="Land M.L."/>
            <person name="Hauser L."/>
            <person name="Kyrpides N."/>
            <person name="Ivanova N.N."/>
            <person name="Richardson P."/>
        </authorList>
    </citation>
    <scope>NUCLEOTIDE SEQUENCE [LARGE SCALE GENOMIC DNA]</scope>
    <source>
        <strain evidence="3">MP104C</strain>
    </source>
</reference>
<dbReference type="Proteomes" id="UP000008544">
    <property type="component" value="Chromosome"/>
</dbReference>
<gene>
    <name evidence="2" type="ordered locus">Daud_1365</name>
</gene>
<name>B1I479_DESAP</name>
<protein>
    <recommendedName>
        <fullName evidence="4">Bypass of forespore C C-terminal domain-containing protein</fullName>
    </recommendedName>
</protein>
<keyword evidence="1" id="KW-1133">Transmembrane helix</keyword>
<dbReference type="KEGG" id="dau:Daud_1365"/>
<dbReference type="AlphaFoldDB" id="B1I479"/>
<dbReference type="EMBL" id="CP000860">
    <property type="protein sequence ID" value="ACA59874.1"/>
    <property type="molecule type" value="Genomic_DNA"/>
</dbReference>
<keyword evidence="1" id="KW-0812">Transmembrane</keyword>
<organism evidence="2 3">
    <name type="scientific">Desulforudis audaxviator (strain MP104C)</name>
    <dbReference type="NCBI Taxonomy" id="477974"/>
    <lineage>
        <taxon>Bacteria</taxon>
        <taxon>Bacillati</taxon>
        <taxon>Bacillota</taxon>
        <taxon>Clostridia</taxon>
        <taxon>Thermoanaerobacterales</taxon>
        <taxon>Candidatus Desulforudaceae</taxon>
        <taxon>Candidatus Desulforudis</taxon>
    </lineage>
</organism>
<reference evidence="2 3" key="2">
    <citation type="journal article" date="2008" name="Science">
        <title>Environmental genomics reveals a single-species ecosystem deep within Earth.</title>
        <authorList>
            <person name="Chivian D."/>
            <person name="Brodie E.L."/>
            <person name="Alm E.J."/>
            <person name="Culley D.E."/>
            <person name="Dehal P.S."/>
            <person name="Desantis T.Z."/>
            <person name="Gihring T.M."/>
            <person name="Lapidus A."/>
            <person name="Lin L.H."/>
            <person name="Lowry S.R."/>
            <person name="Moser D.P."/>
            <person name="Richardson P.M."/>
            <person name="Southam G."/>
            <person name="Wanger G."/>
            <person name="Pratt L.M."/>
            <person name="Andersen G.L."/>
            <person name="Hazen T.C."/>
            <person name="Brockman F.J."/>
            <person name="Arkin A.P."/>
            <person name="Onstott T.C."/>
        </authorList>
    </citation>
    <scope>NUCLEOTIDE SEQUENCE [LARGE SCALE GENOMIC DNA]</scope>
    <source>
        <strain evidence="2 3">MP104C</strain>
    </source>
</reference>
<dbReference type="HOGENOM" id="CLU_114138_0_0_9"/>
<dbReference type="RefSeq" id="WP_012302459.1">
    <property type="nucleotide sequence ID" value="NC_010424.1"/>
</dbReference>
<keyword evidence="3" id="KW-1185">Reference proteome</keyword>
<sequence>MGQRYAVPGFLVLLAILTGAGFWVWGGTVNGSDPEPVVGEYTAFRHEIVYACGDRETGDQGFAPVEIHGLDAAGIRLHFPDADGWSVVANLPEELVVVRQSVRFCQKHAAYRHLGVCEGYVAVYEGPLGGGGEVCQLTDIPVESLPGFYRDKLDQAMAFNQQPEEVQAGLRSEMEFPDEATLHAVMENLDELRQD</sequence>
<keyword evidence="1" id="KW-0472">Membrane</keyword>
<evidence type="ECO:0008006" key="4">
    <source>
        <dbReference type="Google" id="ProtNLM"/>
    </source>
</evidence>
<evidence type="ECO:0000313" key="3">
    <source>
        <dbReference type="Proteomes" id="UP000008544"/>
    </source>
</evidence>
<dbReference type="OrthoDB" id="2081260at2"/>
<dbReference type="STRING" id="477974.Daud_1365"/>
<feature type="transmembrane region" description="Helical" evidence="1">
    <location>
        <begin position="7"/>
        <end position="26"/>
    </location>
</feature>
<proteinExistence type="predicted"/>
<accession>B1I479</accession>
<evidence type="ECO:0000313" key="2">
    <source>
        <dbReference type="EMBL" id="ACA59874.1"/>
    </source>
</evidence>